<accession>A0A511YWA4</accession>
<dbReference type="EMBL" id="BJYK01000001">
    <property type="protein sequence ID" value="GEN79487.1"/>
    <property type="molecule type" value="Genomic_DNA"/>
</dbReference>
<dbReference type="Proteomes" id="UP000321484">
    <property type="component" value="Unassembled WGS sequence"/>
</dbReference>
<dbReference type="InterPro" id="IPR019302">
    <property type="entry name" value="CAP12/PCTIR_TIR_dom"/>
</dbReference>
<proteinExistence type="predicted"/>
<evidence type="ECO:0000259" key="1">
    <source>
        <dbReference type="Pfam" id="PF10137"/>
    </source>
</evidence>
<comment type="caution">
    <text evidence="2">The sequence shown here is derived from an EMBL/GenBank/DDBJ whole genome shotgun (WGS) entry which is preliminary data.</text>
</comment>
<name>A0A511YWA4_9CELL</name>
<dbReference type="RefSeq" id="WP_222594326.1">
    <property type="nucleotide sequence ID" value="NZ_BJYK01000001.1"/>
</dbReference>
<keyword evidence="3" id="KW-1185">Reference proteome</keyword>
<protein>
    <recommendedName>
        <fullName evidence="1">CD-NTase-associated protein 12/Pycsar effector protein TIR domain-containing protein</fullName>
    </recommendedName>
</protein>
<evidence type="ECO:0000313" key="3">
    <source>
        <dbReference type="Proteomes" id="UP000321484"/>
    </source>
</evidence>
<sequence length="505" mass="54748">MAGAQQILEAIFRLFTRHDRWPTWSEVDYELDRTLGLEDPWGEVSKLDRRLLWGAGAHEPPDDQKIALTIEGLAQCPEAAEDAAIFVEGVRYAAQLAQDSPPSDDVLLTPEDLARHVRLPAAGRASMLARQALLWETVGGLWLGFSKGQGEGDWKILLRRKGLRPFRGVRDLADYLARDAAVSGVGALPGSGQRASVGAMPREDERGPAAGGRQVFVVHGRNEALRRSMFDFLRSIDLSPMEWTTAVEWTGDGSPYIGQVLDVAFDRATAVVVLLTPDEVAYLQPRYGSGADDPEIAPAPQARPNVLFEAGMALGRDARRTVLVEVGSVRPFSDVAGRHVVRLSNDLKRRQELAKRLETAGCAVNLSGTDWHSAGDFTAPSPPGEGLPLGRRVPAATTIRPPIDFDVKYFSRGGNHVDKLQIVNRGTEVAYDVTLSVPEDAALDLMRHEGIPKIPGGGKSVTIDVMNRSRLLGGRQGTAAFDVSVSARTDAGAIFTQDVFLDLNG</sequence>
<reference evidence="2 3" key="1">
    <citation type="submission" date="2019-07" db="EMBL/GenBank/DDBJ databases">
        <title>Whole genome shotgun sequence of Actinotalea fermentans NBRC 105374.</title>
        <authorList>
            <person name="Hosoyama A."/>
            <person name="Uohara A."/>
            <person name="Ohji S."/>
            <person name="Ichikawa N."/>
        </authorList>
    </citation>
    <scope>NUCLEOTIDE SEQUENCE [LARGE SCALE GENOMIC DNA]</scope>
    <source>
        <strain evidence="2 3">NBRC 105374</strain>
    </source>
</reference>
<organism evidence="2 3">
    <name type="scientific">Actinotalea fermentans</name>
    <dbReference type="NCBI Taxonomy" id="43671"/>
    <lineage>
        <taxon>Bacteria</taxon>
        <taxon>Bacillati</taxon>
        <taxon>Actinomycetota</taxon>
        <taxon>Actinomycetes</taxon>
        <taxon>Micrococcales</taxon>
        <taxon>Cellulomonadaceae</taxon>
        <taxon>Actinotalea</taxon>
    </lineage>
</organism>
<gene>
    <name evidence="2" type="ORF">AFE02nite_12210</name>
</gene>
<dbReference type="GO" id="GO:0050135">
    <property type="term" value="F:NADP+ nucleosidase activity"/>
    <property type="evidence" value="ECO:0007669"/>
    <property type="project" value="InterPro"/>
</dbReference>
<dbReference type="Pfam" id="PF10137">
    <property type="entry name" value="CAP12-PCTIR_TIR"/>
    <property type="match status" value="1"/>
</dbReference>
<dbReference type="AlphaFoldDB" id="A0A511YWA4"/>
<evidence type="ECO:0000313" key="2">
    <source>
        <dbReference type="EMBL" id="GEN79487.1"/>
    </source>
</evidence>
<feature type="domain" description="CD-NTase-associated protein 12/Pycsar effector protein TIR" evidence="1">
    <location>
        <begin position="214"/>
        <end position="344"/>
    </location>
</feature>